<reference evidence="1" key="1">
    <citation type="journal article" date="2015" name="MBio">
        <title>Eco-Evolutionary Dynamics of Episomes among Ecologically Cohesive Bacterial Populations.</title>
        <authorList>
            <person name="Xue H."/>
            <person name="Cordero O.X."/>
            <person name="Camas F.M."/>
            <person name="Trimble W."/>
            <person name="Meyer F."/>
            <person name="Guglielmini J."/>
            <person name="Rocha E.P."/>
            <person name="Polz M.F."/>
        </authorList>
    </citation>
    <scope>NUCLEOTIDE SEQUENCE</scope>
    <source>
        <strain evidence="1">1F_279</strain>
    </source>
</reference>
<dbReference type="EMBL" id="KP795707">
    <property type="protein sequence ID" value="AKN40795.1"/>
    <property type="molecule type" value="Genomic_DNA"/>
</dbReference>
<evidence type="ECO:0000313" key="1">
    <source>
        <dbReference type="EMBL" id="AKN40795.1"/>
    </source>
</evidence>
<dbReference type="AlphaFoldDB" id="A0A0H3ZWX2"/>
<sequence length="240" mass="27335">MLGKPRIRDSKDTQRPYPLNKIPKQYLSNIGKNIAYLIAIGERGLTGEKWEEIFANSIGGEQLGRSLGLADVIKDDFSWSVKTVKSKNPHSQKTIRIISGRNNVNFSCGIERPLDDIELTGEAVIAIFNQRLKTAKANFKDLTHSFLIRSDDLTHYTLFEKEAHEIDPKIINWTVNKNGNFEGHIDGEHRFTWQPDGSQFTVFYSVPDSALRFTIKKPAPLDFDTVIREIGFNEDWIAVK</sequence>
<protein>
    <submittedName>
        <fullName evidence="1">Uncharacterized protein</fullName>
    </submittedName>
</protein>
<proteinExistence type="predicted"/>
<accession>A0A0H3ZWX2</accession>
<organism evidence="1">
    <name type="scientific">Vibrio tasmaniensis</name>
    <dbReference type="NCBI Taxonomy" id="212663"/>
    <lineage>
        <taxon>Bacteria</taxon>
        <taxon>Pseudomonadati</taxon>
        <taxon>Pseudomonadota</taxon>
        <taxon>Gammaproteobacteria</taxon>
        <taxon>Vibrionales</taxon>
        <taxon>Vibrionaceae</taxon>
        <taxon>Vibrio</taxon>
    </lineage>
</organism>
<name>A0A0H3ZWX2_9VIBR</name>